<keyword evidence="1" id="KW-1133">Transmembrane helix</keyword>
<feature type="transmembrane region" description="Helical" evidence="1">
    <location>
        <begin position="111"/>
        <end position="127"/>
    </location>
</feature>
<evidence type="ECO:0008006" key="4">
    <source>
        <dbReference type="Google" id="ProtNLM"/>
    </source>
</evidence>
<keyword evidence="1" id="KW-0472">Membrane</keyword>
<feature type="transmembrane region" description="Helical" evidence="1">
    <location>
        <begin position="9"/>
        <end position="27"/>
    </location>
</feature>
<feature type="transmembrane region" description="Helical" evidence="1">
    <location>
        <begin position="366"/>
        <end position="384"/>
    </location>
</feature>
<comment type="caution">
    <text evidence="2">The sequence shown here is derived from an EMBL/GenBank/DDBJ whole genome shotgun (WGS) entry which is preliminary data.</text>
</comment>
<keyword evidence="1" id="KW-0812">Transmembrane</keyword>
<dbReference type="EMBL" id="VCEJ01000004">
    <property type="protein sequence ID" value="TLV00104.1"/>
    <property type="molecule type" value="Genomic_DNA"/>
</dbReference>
<feature type="transmembrane region" description="Helical" evidence="1">
    <location>
        <begin position="285"/>
        <end position="304"/>
    </location>
</feature>
<name>A0A5R9KV40_9BACT</name>
<gene>
    <name evidence="2" type="ORF">FEN17_11370</name>
</gene>
<evidence type="ECO:0000313" key="2">
    <source>
        <dbReference type="EMBL" id="TLV00104.1"/>
    </source>
</evidence>
<proteinExistence type="predicted"/>
<reference evidence="2 3" key="1">
    <citation type="submission" date="2019-05" db="EMBL/GenBank/DDBJ databases">
        <authorList>
            <person name="Qu J.-H."/>
        </authorList>
    </citation>
    <scope>NUCLEOTIDE SEQUENCE [LARGE SCALE GENOMIC DNA]</scope>
    <source>
        <strain evidence="2 3">T17</strain>
    </source>
</reference>
<protein>
    <recommendedName>
        <fullName evidence="4">Glycosyltransferase RgtA/B/C/D-like domain-containing protein</fullName>
    </recommendedName>
</protein>
<feature type="transmembrane region" description="Helical" evidence="1">
    <location>
        <begin position="311"/>
        <end position="329"/>
    </location>
</feature>
<feature type="transmembrane region" description="Helical" evidence="1">
    <location>
        <begin position="205"/>
        <end position="227"/>
    </location>
</feature>
<feature type="transmembrane region" description="Helical" evidence="1">
    <location>
        <begin position="335"/>
        <end position="354"/>
    </location>
</feature>
<keyword evidence="3" id="KW-1185">Reference proteome</keyword>
<dbReference type="OrthoDB" id="1270387at2"/>
<dbReference type="Proteomes" id="UP000306402">
    <property type="component" value="Unassembled WGS sequence"/>
</dbReference>
<sequence>MAFTSSKYFSWFIFALGTLSALFFAVYTDHRWEDWYITFRASKNLSEGLGFTFNMNERVHSFTSPIGTLVPALLNFITHDDEAVIWSFRVINMLLIGLVVKLVFDLFTDNIKAAFLPALLVSLALVFDEKSIDYSINGMETAFMLLGIVLLIRELFISVKPNPLRLGLIFAFLMWSRPDAFIHIGSLLLGYLLFKNRSWEYFKGFFQGGLIGILFYLPWILFAWWYYGNPVPNTILAKGFTLTAESIINRTLHYFQSVFMGLVSSEAPFLWIFAPAYYYYDSWPFLLLFVMKVITYVGVFLWVIPKVNANARFLSFAAFLVASYLNIFSPTIYPWYIPAVMVICLISIACAVAQPARNFVNLNRQWLPVGVLSFILAAQLWVYFGGLMQMTAQQDVIENGLRKKIGLWLKDESKSPKETVFLEPLGYIGFYSGLTMYDYPGLCNTVVINARKKLKTESYVQLINYIEPNWVVFRPWDLGHATPEEQKVFAQKYDLAKTFSQKDSVEKLKVYGRNYLAYDSEFLVYKKK</sequence>
<evidence type="ECO:0000313" key="3">
    <source>
        <dbReference type="Proteomes" id="UP000306402"/>
    </source>
</evidence>
<organism evidence="2 3">
    <name type="scientific">Dyadobacter luticola</name>
    <dbReference type="NCBI Taxonomy" id="1979387"/>
    <lineage>
        <taxon>Bacteria</taxon>
        <taxon>Pseudomonadati</taxon>
        <taxon>Bacteroidota</taxon>
        <taxon>Cytophagia</taxon>
        <taxon>Cytophagales</taxon>
        <taxon>Spirosomataceae</taxon>
        <taxon>Dyadobacter</taxon>
    </lineage>
</organism>
<accession>A0A5R9KV40</accession>
<dbReference type="RefSeq" id="WP_138365486.1">
    <property type="nucleotide sequence ID" value="NZ_VCEJ01000004.1"/>
</dbReference>
<evidence type="ECO:0000256" key="1">
    <source>
        <dbReference type="SAM" id="Phobius"/>
    </source>
</evidence>
<dbReference type="AlphaFoldDB" id="A0A5R9KV40"/>
<feature type="transmembrane region" description="Helical" evidence="1">
    <location>
        <begin position="139"/>
        <end position="156"/>
    </location>
</feature>
<feature type="transmembrane region" description="Helical" evidence="1">
    <location>
        <begin position="168"/>
        <end position="193"/>
    </location>
</feature>
<feature type="transmembrane region" description="Helical" evidence="1">
    <location>
        <begin position="83"/>
        <end position="104"/>
    </location>
</feature>